<feature type="transmembrane region" description="Helical" evidence="4">
    <location>
        <begin position="41"/>
        <end position="62"/>
    </location>
</feature>
<feature type="binding site" evidence="3">
    <location>
        <begin position="499"/>
        <end position="500"/>
    </location>
    <ligand>
        <name>L-glutamate</name>
        <dbReference type="ChEBI" id="CHEBI:29985"/>
    </ligand>
</feature>
<dbReference type="Gene3D" id="1.10.246.130">
    <property type="match status" value="1"/>
</dbReference>
<dbReference type="OrthoDB" id="1081007at2759"/>
<protein>
    <submittedName>
        <fullName evidence="5">Gamma-glutamyltranspeptidase 1</fullName>
    </submittedName>
    <submittedName>
        <fullName evidence="7">Glutathione hydrolase 1 proenzyme-like isoform X1</fullName>
    </submittedName>
</protein>
<dbReference type="GO" id="GO:0036374">
    <property type="term" value="F:glutathione hydrolase activity"/>
    <property type="evidence" value="ECO:0007669"/>
    <property type="project" value="InterPro"/>
</dbReference>
<keyword evidence="4" id="KW-0472">Membrane</keyword>
<evidence type="ECO:0000256" key="4">
    <source>
        <dbReference type="SAM" id="Phobius"/>
    </source>
</evidence>
<dbReference type="InterPro" id="IPR029055">
    <property type="entry name" value="Ntn_hydrolases_N"/>
</dbReference>
<dbReference type="RefSeq" id="XP_025416052.1">
    <property type="nucleotide sequence ID" value="XM_025560267.1"/>
</dbReference>
<dbReference type="AlphaFoldDB" id="A0A2S2R1C5"/>
<keyword evidence="1" id="KW-1202">Platelet aggregation activating toxin</keyword>
<dbReference type="Pfam" id="PF01019">
    <property type="entry name" value="G_glu_transpept"/>
    <property type="match status" value="1"/>
</dbReference>
<reference evidence="7" key="2">
    <citation type="submission" date="2025-04" db="UniProtKB">
        <authorList>
            <consortium name="RefSeq"/>
        </authorList>
    </citation>
    <scope>IDENTIFICATION</scope>
    <source>
        <tissue evidence="7">Whole body</tissue>
    </source>
</reference>
<proteinExistence type="predicted"/>
<feature type="active site" description="Nucleophile" evidence="2">
    <location>
        <position position="429"/>
    </location>
</feature>
<dbReference type="EMBL" id="GGMS01014628">
    <property type="protein sequence ID" value="MBY83831.1"/>
    <property type="molecule type" value="Transcribed_RNA"/>
</dbReference>
<dbReference type="GO" id="GO:0006751">
    <property type="term" value="P:glutathione catabolic process"/>
    <property type="evidence" value="ECO:0007669"/>
    <property type="project" value="InterPro"/>
</dbReference>
<dbReference type="InterPro" id="IPR000101">
    <property type="entry name" value="GGT_peptidase"/>
</dbReference>
<gene>
    <name evidence="5" type="primary">GGT1_1</name>
    <name evidence="7" type="synonym">LOC112687518</name>
    <name evidence="5" type="ORF">g.105316</name>
</gene>
<dbReference type="PANTHER" id="PTHR11686:SF9">
    <property type="entry name" value="RE13973P"/>
    <property type="match status" value="1"/>
</dbReference>
<keyword evidence="1" id="KW-0800">Toxin</keyword>
<dbReference type="SUPFAM" id="SSF56235">
    <property type="entry name" value="N-terminal nucleophile aminohydrolases (Ntn hydrolases)"/>
    <property type="match status" value="1"/>
</dbReference>
<organism evidence="5">
    <name type="scientific">Sipha flava</name>
    <name type="common">yellow sugarcane aphid</name>
    <dbReference type="NCBI Taxonomy" id="143950"/>
    <lineage>
        <taxon>Eukaryota</taxon>
        <taxon>Metazoa</taxon>
        <taxon>Ecdysozoa</taxon>
        <taxon>Arthropoda</taxon>
        <taxon>Hexapoda</taxon>
        <taxon>Insecta</taxon>
        <taxon>Pterygota</taxon>
        <taxon>Neoptera</taxon>
        <taxon>Paraneoptera</taxon>
        <taxon>Hemiptera</taxon>
        <taxon>Sternorrhyncha</taxon>
        <taxon>Aphidomorpha</taxon>
        <taxon>Aphidoidea</taxon>
        <taxon>Aphididae</taxon>
        <taxon>Sipha</taxon>
    </lineage>
</organism>
<evidence type="ECO:0000256" key="3">
    <source>
        <dbReference type="PIRSR" id="PIRSR600101-2"/>
    </source>
</evidence>
<sequence>MGTNRLTDDSKFKISTFDVSDKTPMLGHSQEDVKSKLRSKYCYFFGGLIIFIAVAALFFEVYSEYFVEHQLPDPEFPLPPSYLPMGLYSKVAVVSNGGPCAQIGVDVMTKGGNAVDAAIATIVCDGALCPHQMGTGGGFIMSIYNATTKKVMAINSREMAPAAATPTMFVRNPESSINGGLAVAIPGAFKGYETIYKAFGGGVSWESLFEPTIKLCEEGIKISEHLELTLETDEAMIKRDPMLRKTFIDEETGHGKKMGEIYKLPELAKTLRTVAKEGADAIYNGSLTSGLVKDLKNVNGIITEEDFANYKVEIEESFPVKLKNGLTLHVGPPPGSGIILAYMLRILDGLIPAPNPGLEAHRFIEAFKFGYGERTHLGDHKFVNVSSIYNKVNSDSYINSIRSKISDNYTSSNPNDYGADFYMPNNHGTANMAVIDSIGNAVVSTNTINTHFGSGFMSPSTGMILNNEMNDFSTPGITNHYGIPSSPSNFIKPGKRPQSSMCPSIFTNENGEFVLAAGAAGGSKITIATAYISALKIWRHQTLKQIIDHPRFYHQLIPMKVVYEYGTTADVVQKLKNIGHRVVRLKDNGNSGGSASSAIYKSPEGIIEAMPDFRRHGNSSGY</sequence>
<dbReference type="Proteomes" id="UP000694846">
    <property type="component" value="Unplaced"/>
</dbReference>
<keyword evidence="4" id="KW-0812">Transmembrane</keyword>
<dbReference type="PANTHER" id="PTHR11686">
    <property type="entry name" value="GAMMA GLUTAMYL TRANSPEPTIDASE"/>
    <property type="match status" value="1"/>
</dbReference>
<feature type="binding site" evidence="3">
    <location>
        <position position="471"/>
    </location>
    <ligand>
        <name>L-glutamate</name>
        <dbReference type="ChEBI" id="CHEBI:29985"/>
    </ligand>
</feature>
<accession>A0A2S2R1C5</accession>
<evidence type="ECO:0000256" key="2">
    <source>
        <dbReference type="PIRSR" id="PIRSR600101-1"/>
    </source>
</evidence>
<dbReference type="PRINTS" id="PR01210">
    <property type="entry name" value="GGTRANSPTASE"/>
</dbReference>
<evidence type="ECO:0000313" key="5">
    <source>
        <dbReference type="EMBL" id="MBY83831.1"/>
    </source>
</evidence>
<evidence type="ECO:0000313" key="7">
    <source>
        <dbReference type="RefSeq" id="XP_025416052.1"/>
    </source>
</evidence>
<dbReference type="FunFam" id="1.10.246.130:FF:000001">
    <property type="entry name" value="Gamma-glutamyltransferase 5 isoform 1"/>
    <property type="match status" value="1"/>
</dbReference>
<dbReference type="Gene3D" id="3.60.20.40">
    <property type="match status" value="1"/>
</dbReference>
<dbReference type="InterPro" id="IPR043137">
    <property type="entry name" value="GGT_ssub_C"/>
</dbReference>
<dbReference type="InterPro" id="IPR043138">
    <property type="entry name" value="GGT_lsub"/>
</dbReference>
<feature type="binding site" evidence="3">
    <location>
        <begin position="447"/>
        <end position="449"/>
    </location>
    <ligand>
        <name>L-glutamate</name>
        <dbReference type="ChEBI" id="CHEBI:29985"/>
    </ligand>
</feature>
<name>A0A2S2R1C5_9HEMI</name>
<keyword evidence="4" id="KW-1133">Transmembrane helix</keyword>
<keyword evidence="1" id="KW-1199">Hemostasis impairing toxin</keyword>
<reference evidence="5" key="1">
    <citation type="submission" date="2018-04" db="EMBL/GenBank/DDBJ databases">
        <title>Transcriptome assembly of Sipha flava.</title>
        <authorList>
            <person name="Scully E.D."/>
            <person name="Geib S.M."/>
            <person name="Palmer N.A."/>
            <person name="Koch K."/>
            <person name="Bradshaw J."/>
            <person name="Heng-Moss T."/>
            <person name="Sarath G."/>
        </authorList>
    </citation>
    <scope>NUCLEOTIDE SEQUENCE</scope>
</reference>
<evidence type="ECO:0000256" key="1">
    <source>
        <dbReference type="ARBA" id="ARBA00084097"/>
    </source>
</evidence>
<feature type="binding site" evidence="3">
    <location>
        <position position="157"/>
    </location>
    <ligand>
        <name>L-glutamate</name>
        <dbReference type="ChEBI" id="CHEBI:29985"/>
    </ligand>
</feature>
<dbReference type="FunFam" id="3.60.20.40:FF:000001">
    <property type="entry name" value="Gamma-glutamyltranspeptidase 1"/>
    <property type="match status" value="1"/>
</dbReference>
<keyword evidence="6" id="KW-1185">Reference proteome</keyword>
<feature type="binding site" evidence="3">
    <location>
        <position position="522"/>
    </location>
    <ligand>
        <name>L-glutamate</name>
        <dbReference type="ChEBI" id="CHEBI:29985"/>
    </ligand>
</feature>
<evidence type="ECO:0000313" key="6">
    <source>
        <dbReference type="Proteomes" id="UP000694846"/>
    </source>
</evidence>
<dbReference type="GO" id="GO:0005886">
    <property type="term" value="C:plasma membrane"/>
    <property type="evidence" value="ECO:0007669"/>
    <property type="project" value="TreeGrafter"/>
</dbReference>